<name>A0A0K1PGI0_9BACT</name>
<organism evidence="1 2">
    <name type="scientific">Vulgatibacter incomptus</name>
    <dbReference type="NCBI Taxonomy" id="1391653"/>
    <lineage>
        <taxon>Bacteria</taxon>
        <taxon>Pseudomonadati</taxon>
        <taxon>Myxococcota</taxon>
        <taxon>Myxococcia</taxon>
        <taxon>Myxococcales</taxon>
        <taxon>Cystobacterineae</taxon>
        <taxon>Vulgatibacteraceae</taxon>
        <taxon>Vulgatibacter</taxon>
    </lineage>
</organism>
<reference evidence="1 2" key="1">
    <citation type="submission" date="2015-08" db="EMBL/GenBank/DDBJ databases">
        <authorList>
            <person name="Babu N.S."/>
            <person name="Beckwith C.J."/>
            <person name="Beseler K.G."/>
            <person name="Brison A."/>
            <person name="Carone J.V."/>
            <person name="Caskin T.P."/>
            <person name="Diamond M."/>
            <person name="Durham M.E."/>
            <person name="Foxe J.M."/>
            <person name="Go M."/>
            <person name="Henderson B.A."/>
            <person name="Jones I.B."/>
            <person name="McGettigan J.A."/>
            <person name="Micheletti S.J."/>
            <person name="Nasrallah M.E."/>
            <person name="Ortiz D."/>
            <person name="Piller C.R."/>
            <person name="Privatt S.R."/>
            <person name="Schneider S.L."/>
            <person name="Sharp S."/>
            <person name="Smith T.C."/>
            <person name="Stanton J.D."/>
            <person name="Ullery H.E."/>
            <person name="Wilson R.J."/>
            <person name="Serrano M.G."/>
            <person name="Buck G."/>
            <person name="Lee V."/>
            <person name="Wang Y."/>
            <person name="Carvalho R."/>
            <person name="Voegtly L."/>
            <person name="Shi R."/>
            <person name="Duckworth R."/>
            <person name="Johnson A."/>
            <person name="Loviza R."/>
            <person name="Walstead R."/>
            <person name="Shah Z."/>
            <person name="Kiflezghi M."/>
            <person name="Wade K."/>
            <person name="Ball S.L."/>
            <person name="Bradley K.W."/>
            <person name="Asai D.J."/>
            <person name="Bowman C.A."/>
            <person name="Russell D.A."/>
            <person name="Pope W.H."/>
            <person name="Jacobs-Sera D."/>
            <person name="Hendrix R.W."/>
            <person name="Hatfull G.F."/>
        </authorList>
    </citation>
    <scope>NUCLEOTIDE SEQUENCE [LARGE SCALE GENOMIC DNA]</scope>
    <source>
        <strain evidence="1 2">DSM 27710</strain>
    </source>
</reference>
<evidence type="ECO:0000313" key="2">
    <source>
        <dbReference type="Proteomes" id="UP000055590"/>
    </source>
</evidence>
<protein>
    <submittedName>
        <fullName evidence="1">Mobile element protein</fullName>
    </submittedName>
</protein>
<accession>A0A0K1PGI0</accession>
<dbReference type="PATRIC" id="fig|1391653.3.peg.3164"/>
<dbReference type="Proteomes" id="UP000055590">
    <property type="component" value="Chromosome"/>
</dbReference>
<proteinExistence type="predicted"/>
<gene>
    <name evidence="1" type="ORF">AKJ08_3035</name>
</gene>
<dbReference type="AlphaFoldDB" id="A0A0K1PGI0"/>
<dbReference type="EMBL" id="CP012332">
    <property type="protein sequence ID" value="AKU92648.1"/>
    <property type="molecule type" value="Genomic_DNA"/>
</dbReference>
<dbReference type="KEGG" id="vin:AKJ08_3035"/>
<keyword evidence="2" id="KW-1185">Reference proteome</keyword>
<evidence type="ECO:0000313" key="1">
    <source>
        <dbReference type="EMBL" id="AKU92648.1"/>
    </source>
</evidence>
<sequence length="83" mass="8847">MGWGAKRIAAELGVARNTVKRYIRDGAAPGIQVYLKQRKLDDDAKAKAVALFDSTAEGTAAVVHDLLAAEGIEADVRRTQPAV</sequence>